<dbReference type="PIRSF" id="PIRSF006324">
    <property type="entry name" value="LeuE"/>
    <property type="match status" value="1"/>
</dbReference>
<keyword evidence="2" id="KW-1003">Cell membrane</keyword>
<dbReference type="PANTHER" id="PTHR30086">
    <property type="entry name" value="ARGININE EXPORTER PROTEIN ARGO"/>
    <property type="match status" value="1"/>
</dbReference>
<evidence type="ECO:0000256" key="6">
    <source>
        <dbReference type="SAM" id="Phobius"/>
    </source>
</evidence>
<evidence type="ECO:0000313" key="7">
    <source>
        <dbReference type="EMBL" id="GBO94096.1"/>
    </source>
</evidence>
<dbReference type="GO" id="GO:0005886">
    <property type="term" value="C:plasma membrane"/>
    <property type="evidence" value="ECO:0007669"/>
    <property type="project" value="UniProtKB-SubCell"/>
</dbReference>
<evidence type="ECO:0000256" key="1">
    <source>
        <dbReference type="ARBA" id="ARBA00004651"/>
    </source>
</evidence>
<dbReference type="OrthoDB" id="9804822at2"/>
<dbReference type="InterPro" id="IPR001123">
    <property type="entry name" value="LeuE-type"/>
</dbReference>
<gene>
    <name evidence="7" type="primary">rhtB_2</name>
    <name evidence="7" type="ORF">MESMUL_14500</name>
</gene>
<feature type="transmembrane region" description="Helical" evidence="6">
    <location>
        <begin position="70"/>
        <end position="87"/>
    </location>
</feature>
<reference evidence="7 8" key="1">
    <citation type="journal article" date="2018" name="Int. J. Syst. Evol. Microbiol.">
        <title>Mesosutterella multiformis gen. nov., sp. nov., a member of the family Sutterellaceae and Sutterella megalosphaeroides sp. nov., isolated from human faeces.</title>
        <authorList>
            <person name="Sakamoto M."/>
            <person name="Ikeyama N."/>
            <person name="Kunihiro T."/>
            <person name="Iino T."/>
            <person name="Yuki M."/>
            <person name="Ohkuma M."/>
        </authorList>
    </citation>
    <scope>NUCLEOTIDE SEQUENCE [LARGE SCALE GENOMIC DNA]</scope>
    <source>
        <strain evidence="7 8">4NBBH2</strain>
    </source>
</reference>
<feature type="transmembrane region" description="Helical" evidence="6">
    <location>
        <begin position="40"/>
        <end position="64"/>
    </location>
</feature>
<feature type="transmembrane region" description="Helical" evidence="6">
    <location>
        <begin position="189"/>
        <end position="214"/>
    </location>
</feature>
<evidence type="ECO:0000256" key="3">
    <source>
        <dbReference type="ARBA" id="ARBA00022692"/>
    </source>
</evidence>
<evidence type="ECO:0000256" key="2">
    <source>
        <dbReference type="ARBA" id="ARBA00022475"/>
    </source>
</evidence>
<feature type="transmembrane region" description="Helical" evidence="6">
    <location>
        <begin position="121"/>
        <end position="142"/>
    </location>
</feature>
<protein>
    <submittedName>
        <fullName evidence="7">Amino acid transporter LysE</fullName>
    </submittedName>
</protein>
<dbReference type="Proteomes" id="UP000266091">
    <property type="component" value="Unassembled WGS sequence"/>
</dbReference>
<dbReference type="AlphaFoldDB" id="A0A388SCZ8"/>
<keyword evidence="4 6" id="KW-1133">Transmembrane helix</keyword>
<dbReference type="EMBL" id="BGZJ01000001">
    <property type="protein sequence ID" value="GBO94096.1"/>
    <property type="molecule type" value="Genomic_DNA"/>
</dbReference>
<feature type="transmembrane region" description="Helical" evidence="6">
    <location>
        <begin position="6"/>
        <end position="28"/>
    </location>
</feature>
<keyword evidence="8" id="KW-1185">Reference proteome</keyword>
<sequence>MSHTLTLFIILSITVVASPGPGVLLTVMTTLEEGGRKTPWCIGGLACGTFILAMIAVGGLGAILSARPSLFTFIQALGALYLLWLGVKSFRKPAVDLMSLAEKRDKQETGASPVSIFTRGILLQLTNPVLIIFFFSMFPQFIDQDGSFWGQSVLLSLLYALTLIVIHAGYAAAAAYARHLLTGKRGLLWVNRIGGFFFLAFGLFMLGKIIVRIISG</sequence>
<accession>A0A388SCZ8</accession>
<evidence type="ECO:0000256" key="5">
    <source>
        <dbReference type="ARBA" id="ARBA00023136"/>
    </source>
</evidence>
<feature type="transmembrane region" description="Helical" evidence="6">
    <location>
        <begin position="154"/>
        <end position="177"/>
    </location>
</feature>
<dbReference type="Pfam" id="PF01810">
    <property type="entry name" value="LysE"/>
    <property type="match status" value="1"/>
</dbReference>
<name>A0A388SCZ8_9BURK</name>
<evidence type="ECO:0000256" key="4">
    <source>
        <dbReference type="ARBA" id="ARBA00022989"/>
    </source>
</evidence>
<dbReference type="GO" id="GO:0015171">
    <property type="term" value="F:amino acid transmembrane transporter activity"/>
    <property type="evidence" value="ECO:0007669"/>
    <property type="project" value="TreeGrafter"/>
</dbReference>
<organism evidence="7 8">
    <name type="scientific">Mesosutterella multiformis</name>
    <dbReference type="NCBI Taxonomy" id="2259133"/>
    <lineage>
        <taxon>Bacteria</taxon>
        <taxon>Pseudomonadati</taxon>
        <taxon>Pseudomonadota</taxon>
        <taxon>Betaproteobacteria</taxon>
        <taxon>Burkholderiales</taxon>
        <taxon>Sutterellaceae</taxon>
        <taxon>Mesosutterella</taxon>
    </lineage>
</organism>
<keyword evidence="5 6" id="KW-0472">Membrane</keyword>
<comment type="caution">
    <text evidence="7">The sequence shown here is derived from an EMBL/GenBank/DDBJ whole genome shotgun (WGS) entry which is preliminary data.</text>
</comment>
<keyword evidence="3 6" id="KW-0812">Transmembrane</keyword>
<comment type="subcellular location">
    <subcellularLocation>
        <location evidence="1">Cell membrane</location>
        <topology evidence="1">Multi-pass membrane protein</topology>
    </subcellularLocation>
</comment>
<dbReference type="RefSeq" id="WP_116270359.1">
    <property type="nucleotide sequence ID" value="NZ_BGZJ01000001.1"/>
</dbReference>
<proteinExistence type="predicted"/>
<dbReference type="PANTHER" id="PTHR30086:SF20">
    <property type="entry name" value="ARGININE EXPORTER PROTEIN ARGO-RELATED"/>
    <property type="match status" value="1"/>
</dbReference>
<evidence type="ECO:0000313" key="8">
    <source>
        <dbReference type="Proteomes" id="UP000266091"/>
    </source>
</evidence>